<evidence type="ECO:0000256" key="1">
    <source>
        <dbReference type="ARBA" id="ARBA00004167"/>
    </source>
</evidence>
<dbReference type="Gene3D" id="1.20.5.510">
    <property type="entry name" value="Single helix bin"/>
    <property type="match status" value="1"/>
</dbReference>
<evidence type="ECO:0000259" key="8">
    <source>
        <dbReference type="Pfam" id="PF00746"/>
    </source>
</evidence>
<keyword evidence="3 7" id="KW-0812">Transmembrane</keyword>
<comment type="caution">
    <text evidence="9">The sequence shown here is derived from an EMBL/GenBank/DDBJ whole genome shotgun (WGS) entry which is preliminary data.</text>
</comment>
<dbReference type="NCBIfam" id="TIGR01167">
    <property type="entry name" value="LPXTG_anchor"/>
    <property type="match status" value="1"/>
</dbReference>
<accession>A0A1V6U0R2</accession>
<keyword evidence="4 7" id="KW-1133">Transmembrane helix</keyword>
<dbReference type="STRING" id="303698.A0A1V6U0R2"/>
<protein>
    <recommendedName>
        <fullName evidence="8">Gram-positive cocci surface proteins LPxTG domain-containing protein</fullName>
    </recommendedName>
</protein>
<keyword evidence="2" id="KW-0964">Secreted</keyword>
<evidence type="ECO:0000256" key="5">
    <source>
        <dbReference type="ARBA" id="ARBA00023136"/>
    </source>
</evidence>
<dbReference type="InterPro" id="IPR019931">
    <property type="entry name" value="LPXTG_anchor"/>
</dbReference>
<comment type="subcellular location">
    <subcellularLocation>
        <location evidence="1">Membrane</location>
        <topology evidence="1">Single-pass membrane protein</topology>
    </subcellularLocation>
</comment>
<keyword evidence="5 7" id="KW-0472">Membrane</keyword>
<dbReference type="OrthoDB" id="4779287at2759"/>
<reference evidence="10" key="1">
    <citation type="journal article" date="2017" name="Nat. Microbiol.">
        <title>Global analysis of biosynthetic gene clusters reveals vast potential of secondary metabolite production in Penicillium species.</title>
        <authorList>
            <person name="Nielsen J.C."/>
            <person name="Grijseels S."/>
            <person name="Prigent S."/>
            <person name="Ji B."/>
            <person name="Dainat J."/>
            <person name="Nielsen K.F."/>
            <person name="Frisvad J.C."/>
            <person name="Workman M."/>
            <person name="Nielsen J."/>
        </authorList>
    </citation>
    <scope>NUCLEOTIDE SEQUENCE [LARGE SCALE GENOMIC DNA]</scope>
    <source>
        <strain evidence="10">IBT 24891</strain>
    </source>
</reference>
<sequence>MSDITGFALRRNESCLNTEKYCGNTHDDMKVCCPGSMECTDDPLYGNSVCCEKGGSCDEKVGPNKCASNDAYLYTSVDGNMTSGGFCCSKDEYAFKLSENDYVGCLDSQTEGSETGTVWLVATPTSSPTKSPTSSPTSSHLHSSTGTSNANTDSSTHTNTGAVAGGVVGGIAGLALLAGLLWFFLRRRKESNSPNLLDTKPHHEIYERPPVEPSELSDSGVIHELPTNAGFHELADHDTSRR</sequence>
<dbReference type="GO" id="GO:0071944">
    <property type="term" value="C:cell periphery"/>
    <property type="evidence" value="ECO:0007669"/>
    <property type="project" value="UniProtKB-ARBA"/>
</dbReference>
<dbReference type="Proteomes" id="UP000191285">
    <property type="component" value="Unassembled WGS sequence"/>
</dbReference>
<evidence type="ECO:0000256" key="3">
    <source>
        <dbReference type="ARBA" id="ARBA00022692"/>
    </source>
</evidence>
<evidence type="ECO:0000256" key="4">
    <source>
        <dbReference type="ARBA" id="ARBA00022989"/>
    </source>
</evidence>
<dbReference type="Pfam" id="PF00746">
    <property type="entry name" value="Gram_pos_anchor"/>
    <property type="match status" value="1"/>
</dbReference>
<keyword evidence="10" id="KW-1185">Reference proteome</keyword>
<dbReference type="InterPro" id="IPR051694">
    <property type="entry name" value="Immunoregulatory_rcpt-like"/>
</dbReference>
<gene>
    <name evidence="9" type="ORF">PENSTE_c001G08162</name>
</gene>
<proteinExistence type="predicted"/>
<feature type="compositionally biased region" description="Low complexity" evidence="6">
    <location>
        <begin position="123"/>
        <end position="148"/>
    </location>
</feature>
<feature type="region of interest" description="Disordered" evidence="6">
    <location>
        <begin position="193"/>
        <end position="242"/>
    </location>
</feature>
<feature type="compositionally biased region" description="Basic and acidic residues" evidence="6">
    <location>
        <begin position="199"/>
        <end position="210"/>
    </location>
</feature>
<feature type="compositionally biased region" description="Basic and acidic residues" evidence="6">
    <location>
        <begin position="233"/>
        <end position="242"/>
    </location>
</feature>
<dbReference type="EMBL" id="MLKD01000001">
    <property type="protein sequence ID" value="OQE32096.1"/>
    <property type="molecule type" value="Genomic_DNA"/>
</dbReference>
<dbReference type="AlphaFoldDB" id="A0A1V6U0R2"/>
<evidence type="ECO:0000313" key="9">
    <source>
        <dbReference type="EMBL" id="OQE32096.1"/>
    </source>
</evidence>
<dbReference type="PANTHER" id="PTHR15549:SF27">
    <property type="entry name" value="CHITIN-BINDING TYPE-1 DOMAIN-CONTAINING PROTEIN"/>
    <property type="match status" value="1"/>
</dbReference>
<feature type="domain" description="Gram-positive cocci surface proteins LPxTG" evidence="8">
    <location>
        <begin position="159"/>
        <end position="191"/>
    </location>
</feature>
<evidence type="ECO:0000256" key="6">
    <source>
        <dbReference type="SAM" id="MobiDB-lite"/>
    </source>
</evidence>
<feature type="transmembrane region" description="Helical" evidence="7">
    <location>
        <begin position="162"/>
        <end position="185"/>
    </location>
</feature>
<evidence type="ECO:0000313" key="10">
    <source>
        <dbReference type="Proteomes" id="UP000191285"/>
    </source>
</evidence>
<evidence type="ECO:0000256" key="2">
    <source>
        <dbReference type="ARBA" id="ARBA00022525"/>
    </source>
</evidence>
<dbReference type="GO" id="GO:0016020">
    <property type="term" value="C:membrane"/>
    <property type="evidence" value="ECO:0007669"/>
    <property type="project" value="UniProtKB-SubCell"/>
</dbReference>
<feature type="region of interest" description="Disordered" evidence="6">
    <location>
        <begin position="122"/>
        <end position="157"/>
    </location>
</feature>
<organism evidence="9 10">
    <name type="scientific">Penicillium steckii</name>
    <dbReference type="NCBI Taxonomy" id="303698"/>
    <lineage>
        <taxon>Eukaryota</taxon>
        <taxon>Fungi</taxon>
        <taxon>Dikarya</taxon>
        <taxon>Ascomycota</taxon>
        <taxon>Pezizomycotina</taxon>
        <taxon>Eurotiomycetes</taxon>
        <taxon>Eurotiomycetidae</taxon>
        <taxon>Eurotiales</taxon>
        <taxon>Aspergillaceae</taxon>
        <taxon>Penicillium</taxon>
    </lineage>
</organism>
<evidence type="ECO:0000256" key="7">
    <source>
        <dbReference type="SAM" id="Phobius"/>
    </source>
</evidence>
<dbReference type="PANTHER" id="PTHR15549">
    <property type="entry name" value="PAIRED IMMUNOGLOBULIN-LIKE TYPE 2 RECEPTOR"/>
    <property type="match status" value="1"/>
</dbReference>
<name>A0A1V6U0R2_9EURO</name>